<evidence type="ECO:0000256" key="1">
    <source>
        <dbReference type="ARBA" id="ARBA00022723"/>
    </source>
</evidence>
<dbReference type="EMBL" id="BAABKZ010000001">
    <property type="protein sequence ID" value="GAA5090082.1"/>
    <property type="molecule type" value="Genomic_DNA"/>
</dbReference>
<dbReference type="PANTHER" id="PTHR42988">
    <property type="entry name" value="PHOSPHOHYDROLASE"/>
    <property type="match status" value="1"/>
</dbReference>
<dbReference type="InterPro" id="IPR029052">
    <property type="entry name" value="Metallo-depent_PP-like"/>
</dbReference>
<keyword evidence="7" id="KW-1185">Reference proteome</keyword>
<dbReference type="InterPro" id="IPR050884">
    <property type="entry name" value="CNP_phosphodiesterase-III"/>
</dbReference>
<keyword evidence="2" id="KW-0378">Hydrolase</keyword>
<dbReference type="Pfam" id="PF00149">
    <property type="entry name" value="Metallophos"/>
    <property type="match status" value="1"/>
</dbReference>
<accession>A0ABP9M793</accession>
<sequence length="282" mass="30459">MKIVQLSDTHISHLGGSPTDNAVRIVEFINSLEPDFVVHSGDVTILDPDEDRDRVAAREVLAGIAAPLRVLPGNHDVGEPGEKPFGDRPVTSERVAAFRAHFGEDRFLEEVGDWVVIGVNSELFDSGLPEEDEQWDWIDALPTLAGARPALFFTHKPVWALTPELQDPRLSVGPASLPRLEAALAALDVRGYGSGHLHHFALTHRGGVPVVSAPSTAFVHRSAASADVVGPGLIQLGVVEYVIDERGALPFFRAPHDLVELEFLQVEQARLALDAMGVVLPA</sequence>
<evidence type="ECO:0000256" key="2">
    <source>
        <dbReference type="ARBA" id="ARBA00022801"/>
    </source>
</evidence>
<protein>
    <submittedName>
        <fullName evidence="6">Metallophosphoesterase</fullName>
    </submittedName>
</protein>
<gene>
    <name evidence="6" type="ORF">GCM10025760_15110</name>
</gene>
<keyword evidence="3" id="KW-0408">Iron</keyword>
<comment type="similarity">
    <text evidence="4">Belongs to the cyclic nucleotide phosphodiesterase class-III family.</text>
</comment>
<dbReference type="RefSeq" id="WP_194413285.1">
    <property type="nucleotide sequence ID" value="NZ_BAABKZ010000001.1"/>
</dbReference>
<feature type="domain" description="Calcineurin-like phosphoesterase" evidence="5">
    <location>
        <begin position="1"/>
        <end position="199"/>
    </location>
</feature>
<evidence type="ECO:0000256" key="4">
    <source>
        <dbReference type="ARBA" id="ARBA00025742"/>
    </source>
</evidence>
<dbReference type="InterPro" id="IPR004843">
    <property type="entry name" value="Calcineurin-like_PHP"/>
</dbReference>
<comment type="caution">
    <text evidence="6">The sequence shown here is derived from an EMBL/GenBank/DDBJ whole genome shotgun (WGS) entry which is preliminary data.</text>
</comment>
<evidence type="ECO:0000259" key="5">
    <source>
        <dbReference type="Pfam" id="PF00149"/>
    </source>
</evidence>
<dbReference type="SUPFAM" id="SSF56300">
    <property type="entry name" value="Metallo-dependent phosphatases"/>
    <property type="match status" value="1"/>
</dbReference>
<dbReference type="PANTHER" id="PTHR42988:SF2">
    <property type="entry name" value="CYCLIC NUCLEOTIDE PHOSPHODIESTERASE CBUA0032-RELATED"/>
    <property type="match status" value="1"/>
</dbReference>
<proteinExistence type="inferred from homology"/>
<evidence type="ECO:0000313" key="7">
    <source>
        <dbReference type="Proteomes" id="UP001501407"/>
    </source>
</evidence>
<evidence type="ECO:0000313" key="6">
    <source>
        <dbReference type="EMBL" id="GAA5090082.1"/>
    </source>
</evidence>
<dbReference type="Gene3D" id="3.60.21.10">
    <property type="match status" value="1"/>
</dbReference>
<dbReference type="Proteomes" id="UP001501407">
    <property type="component" value="Unassembled WGS sequence"/>
</dbReference>
<name>A0ABP9M793_9MICO</name>
<reference evidence="7" key="1">
    <citation type="journal article" date="2019" name="Int. J. Syst. Evol. Microbiol.">
        <title>The Global Catalogue of Microorganisms (GCM) 10K type strain sequencing project: providing services to taxonomists for standard genome sequencing and annotation.</title>
        <authorList>
            <consortium name="The Broad Institute Genomics Platform"/>
            <consortium name="The Broad Institute Genome Sequencing Center for Infectious Disease"/>
            <person name="Wu L."/>
            <person name="Ma J."/>
        </authorList>
    </citation>
    <scope>NUCLEOTIDE SEQUENCE [LARGE SCALE GENOMIC DNA]</scope>
    <source>
        <strain evidence="7">JCM 18959</strain>
    </source>
</reference>
<evidence type="ECO:0000256" key="3">
    <source>
        <dbReference type="ARBA" id="ARBA00023004"/>
    </source>
</evidence>
<organism evidence="6 7">
    <name type="scientific">Microbacterium yannicii</name>
    <dbReference type="NCBI Taxonomy" id="671622"/>
    <lineage>
        <taxon>Bacteria</taxon>
        <taxon>Bacillati</taxon>
        <taxon>Actinomycetota</taxon>
        <taxon>Actinomycetes</taxon>
        <taxon>Micrococcales</taxon>
        <taxon>Microbacteriaceae</taxon>
        <taxon>Microbacterium</taxon>
    </lineage>
</organism>
<keyword evidence="1" id="KW-0479">Metal-binding</keyword>